<keyword evidence="1" id="KW-0732">Signal</keyword>
<protein>
    <recommendedName>
        <fullName evidence="4">Type IV pilus biogenesis protein PilP</fullName>
    </recommendedName>
</protein>
<evidence type="ECO:0000313" key="3">
    <source>
        <dbReference type="Proteomes" id="UP000278334"/>
    </source>
</evidence>
<dbReference type="RefSeq" id="WP_122951545.1">
    <property type="nucleotide sequence ID" value="NZ_CAESAR020000076.1"/>
</dbReference>
<accession>A0A3G3IMV9</accession>
<evidence type="ECO:0000256" key="1">
    <source>
        <dbReference type="SAM" id="SignalP"/>
    </source>
</evidence>
<gene>
    <name evidence="2" type="ORF">MS2017_1118</name>
</gene>
<reference evidence="2 3" key="1">
    <citation type="submission" date="2017-11" db="EMBL/GenBank/DDBJ databases">
        <title>Genome sequence of the bacterial symbiont EPR9N from a vent mussel Bathymodiolus thermophilus.</title>
        <authorList>
            <person name="Won Y.-J."/>
        </authorList>
    </citation>
    <scope>NUCLEOTIDE SEQUENCE [LARGE SCALE GENOMIC DNA]</scope>
    <source>
        <strain evidence="2 3">EPR9N</strain>
    </source>
</reference>
<proteinExistence type="predicted"/>
<dbReference type="Proteomes" id="UP000278334">
    <property type="component" value="Chromosome"/>
</dbReference>
<feature type="signal peptide" evidence="1">
    <location>
        <begin position="1"/>
        <end position="20"/>
    </location>
</feature>
<organism evidence="2 3">
    <name type="scientific">Bathymodiolus thermophilus thioautotrophic gill symbiont</name>
    <dbReference type="NCBI Taxonomy" id="2360"/>
    <lineage>
        <taxon>Bacteria</taxon>
        <taxon>Pseudomonadati</taxon>
        <taxon>Pseudomonadota</taxon>
        <taxon>Gammaproteobacteria</taxon>
        <taxon>sulfur-oxidizing symbionts</taxon>
    </lineage>
</organism>
<dbReference type="KEGG" id="bthg:MS2017_1118"/>
<evidence type="ECO:0008006" key="4">
    <source>
        <dbReference type="Google" id="ProtNLM"/>
    </source>
</evidence>
<sequence precursor="true">MIKNSIMLMIMLSTAYIADAQTAIKAQEARLDNLNYLAYKVKALKFEAELAKLRKQCQNNDGCLNDTDNPLIAAPIVAKKVQNNVKQVINKEVNINALSIAGIVNKRVAFRGVSGFFQVGDVLDNGIKIKVITDSSVTLASAINDNIQKTITINWAMK</sequence>
<name>A0A3G3IMV9_9GAMM</name>
<dbReference type="EMBL" id="CP024634">
    <property type="protein sequence ID" value="AYQ56822.1"/>
    <property type="molecule type" value="Genomic_DNA"/>
</dbReference>
<feature type="chain" id="PRO_5018084211" description="Type IV pilus biogenesis protein PilP" evidence="1">
    <location>
        <begin position="21"/>
        <end position="158"/>
    </location>
</feature>
<dbReference type="AlphaFoldDB" id="A0A3G3IMV9"/>
<evidence type="ECO:0000313" key="2">
    <source>
        <dbReference type="EMBL" id="AYQ56822.1"/>
    </source>
</evidence>